<evidence type="ECO:0000313" key="2">
    <source>
        <dbReference type="EMBL" id="AAP76864.1"/>
    </source>
</evidence>
<gene>
    <name evidence="2" type="ordered locus">HH_0267</name>
</gene>
<protein>
    <submittedName>
        <fullName evidence="2">Uncharacterized protein</fullName>
    </submittedName>
</protein>
<evidence type="ECO:0000313" key="3">
    <source>
        <dbReference type="Proteomes" id="UP000002495"/>
    </source>
</evidence>
<keyword evidence="1" id="KW-0812">Transmembrane</keyword>
<dbReference type="AlphaFoldDB" id="Q7VJH6"/>
<reference evidence="2 3" key="1">
    <citation type="journal article" date="2003" name="Proc. Natl. Acad. Sci. U.S.A.">
        <title>The complete genome sequence of the carcinogenic bacterium Helicobacter hepaticus.</title>
        <authorList>
            <person name="Suerbaum S."/>
            <person name="Josenhans C."/>
            <person name="Sterzenbach T."/>
            <person name="Drescher B."/>
            <person name="Brandt P."/>
            <person name="Bell M."/>
            <person name="Droege M."/>
            <person name="Fartmann B."/>
            <person name="Fischer H.-P."/>
            <person name="Ge Z."/>
            <person name="Hoerster A."/>
            <person name="Holland R."/>
            <person name="Klein K."/>
            <person name="Koenig J."/>
            <person name="Macko L."/>
            <person name="Mendz G.L."/>
            <person name="Nyakatura G."/>
            <person name="Schauer D.B."/>
            <person name="Shen Z."/>
            <person name="Weber J."/>
            <person name="Frosch M."/>
            <person name="Fox J.G."/>
        </authorList>
    </citation>
    <scope>NUCLEOTIDE SEQUENCE [LARGE SCALE GENOMIC DNA]</scope>
    <source>
        <strain evidence="3">ATCC 51449 / 3B1</strain>
    </source>
</reference>
<keyword evidence="1" id="KW-0472">Membrane</keyword>
<feature type="transmembrane region" description="Helical" evidence="1">
    <location>
        <begin position="21"/>
        <end position="39"/>
    </location>
</feature>
<dbReference type="HOGENOM" id="CLU_2734484_0_0_7"/>
<keyword evidence="1" id="KW-1133">Transmembrane helix</keyword>
<keyword evidence="3" id="KW-1185">Reference proteome</keyword>
<dbReference type="Proteomes" id="UP000002495">
    <property type="component" value="Chromosome"/>
</dbReference>
<evidence type="ECO:0000256" key="1">
    <source>
        <dbReference type="SAM" id="Phobius"/>
    </source>
</evidence>
<organism evidence="2 3">
    <name type="scientific">Helicobacter hepaticus (strain ATCC 51449 / 3B1)</name>
    <dbReference type="NCBI Taxonomy" id="235279"/>
    <lineage>
        <taxon>Bacteria</taxon>
        <taxon>Pseudomonadati</taxon>
        <taxon>Campylobacterota</taxon>
        <taxon>Epsilonproteobacteria</taxon>
        <taxon>Campylobacterales</taxon>
        <taxon>Helicobacteraceae</taxon>
        <taxon>Helicobacter</taxon>
    </lineage>
</organism>
<accession>Q7VJH6</accession>
<proteinExistence type="predicted"/>
<dbReference type="KEGG" id="hhe:HH_0267"/>
<dbReference type="EMBL" id="AE017125">
    <property type="protein sequence ID" value="AAP76864.1"/>
    <property type="molecule type" value="Genomic_DNA"/>
</dbReference>
<name>Q7VJH6_HELHP</name>
<dbReference type="STRING" id="235279.HH_0267"/>
<sequence>MPYWQIVCPLVLLIEGDTMKIILALNFILVGFGATANFVPKETCNYSSNSVSAKQHFVVGFQNSIGKCSIR</sequence>